<dbReference type="EMBL" id="VIVQ01000001">
    <property type="protein sequence ID" value="TWE11592.1"/>
    <property type="molecule type" value="Genomic_DNA"/>
</dbReference>
<feature type="region of interest" description="Disordered" evidence="1">
    <location>
        <begin position="78"/>
        <end position="101"/>
    </location>
</feature>
<comment type="caution">
    <text evidence="2">The sequence shown here is derived from an EMBL/GenBank/DDBJ whole genome shotgun (WGS) entry which is preliminary data.</text>
</comment>
<evidence type="ECO:0000313" key="3">
    <source>
        <dbReference type="Proteomes" id="UP000318297"/>
    </source>
</evidence>
<feature type="compositionally biased region" description="Gly residues" evidence="1">
    <location>
        <begin position="92"/>
        <end position="101"/>
    </location>
</feature>
<evidence type="ECO:0000313" key="2">
    <source>
        <dbReference type="EMBL" id="TWE11592.1"/>
    </source>
</evidence>
<dbReference type="Proteomes" id="UP000318297">
    <property type="component" value="Unassembled WGS sequence"/>
</dbReference>
<dbReference type="RefSeq" id="WP_145224954.1">
    <property type="nucleotide sequence ID" value="NZ_VIVQ01000001.1"/>
</dbReference>
<accession>A0A561E7K7</accession>
<keyword evidence="3" id="KW-1185">Reference proteome</keyword>
<name>A0A561E7K7_9MICO</name>
<evidence type="ECO:0000256" key="1">
    <source>
        <dbReference type="SAM" id="MobiDB-lite"/>
    </source>
</evidence>
<gene>
    <name evidence="2" type="ORF">BKA23_0367</name>
</gene>
<sequence length="101" mass="11382">MTAFRMRADKVVRYIDKTAQRKPELAAKMTEGAVAGIRRLTDAEAQECWGSIRSLPQDPQWAFPFQRQVAEEFRAKGLPAPDWTLTPPPGMQYGGGDTTWQ</sequence>
<organism evidence="2 3">
    <name type="scientific">Rudaeicoccus suwonensis</name>
    <dbReference type="NCBI Taxonomy" id="657409"/>
    <lineage>
        <taxon>Bacteria</taxon>
        <taxon>Bacillati</taxon>
        <taxon>Actinomycetota</taxon>
        <taxon>Actinomycetes</taxon>
        <taxon>Micrococcales</taxon>
        <taxon>Dermacoccaceae</taxon>
        <taxon>Rudaeicoccus</taxon>
    </lineage>
</organism>
<proteinExistence type="predicted"/>
<dbReference type="AlphaFoldDB" id="A0A561E7K7"/>
<protein>
    <submittedName>
        <fullName evidence="2">Uncharacterized protein</fullName>
    </submittedName>
</protein>
<reference evidence="2 3" key="1">
    <citation type="submission" date="2019-06" db="EMBL/GenBank/DDBJ databases">
        <title>Sequencing the genomes of 1000 actinobacteria strains.</title>
        <authorList>
            <person name="Klenk H.-P."/>
        </authorList>
    </citation>
    <scope>NUCLEOTIDE SEQUENCE [LARGE SCALE GENOMIC DNA]</scope>
    <source>
        <strain evidence="2 3">DSM 19560</strain>
    </source>
</reference>